<organism evidence="8 9">
    <name type="scientific">Tegillarca granosa</name>
    <name type="common">Malaysian cockle</name>
    <name type="synonym">Anadara granosa</name>
    <dbReference type="NCBI Taxonomy" id="220873"/>
    <lineage>
        <taxon>Eukaryota</taxon>
        <taxon>Metazoa</taxon>
        <taxon>Spiralia</taxon>
        <taxon>Lophotrochozoa</taxon>
        <taxon>Mollusca</taxon>
        <taxon>Bivalvia</taxon>
        <taxon>Autobranchia</taxon>
        <taxon>Pteriomorphia</taxon>
        <taxon>Arcoida</taxon>
        <taxon>Arcoidea</taxon>
        <taxon>Arcidae</taxon>
        <taxon>Tegillarca</taxon>
    </lineage>
</organism>
<evidence type="ECO:0000313" key="8">
    <source>
        <dbReference type="EMBL" id="KAJ8316985.1"/>
    </source>
</evidence>
<dbReference type="PANTHER" id="PTHR18914:SF9">
    <property type="entry name" value="CATENIN ALPHA"/>
    <property type="match status" value="1"/>
</dbReference>
<dbReference type="Proteomes" id="UP001217089">
    <property type="component" value="Unassembled WGS sequence"/>
</dbReference>
<dbReference type="Pfam" id="PF01044">
    <property type="entry name" value="Vinculin"/>
    <property type="match status" value="2"/>
</dbReference>
<feature type="region of interest" description="Disordered" evidence="7">
    <location>
        <begin position="654"/>
        <end position="678"/>
    </location>
</feature>
<dbReference type="PRINTS" id="PR00805">
    <property type="entry name" value="ALPHACATENIN"/>
</dbReference>
<dbReference type="InterPro" id="IPR006077">
    <property type="entry name" value="Vinculin/catenin"/>
</dbReference>
<evidence type="ECO:0000256" key="5">
    <source>
        <dbReference type="ARBA" id="ARBA00022889"/>
    </source>
</evidence>
<evidence type="ECO:0000256" key="4">
    <source>
        <dbReference type="ARBA" id="ARBA00022490"/>
    </source>
</evidence>
<dbReference type="Gene3D" id="6.10.250.2510">
    <property type="match status" value="1"/>
</dbReference>
<evidence type="ECO:0000256" key="1">
    <source>
        <dbReference type="ARBA" id="ARBA00004282"/>
    </source>
</evidence>
<dbReference type="EMBL" id="JARBDR010000246">
    <property type="protein sequence ID" value="KAJ8316985.1"/>
    <property type="molecule type" value="Genomic_DNA"/>
</dbReference>
<dbReference type="SUPFAM" id="SSF47220">
    <property type="entry name" value="alpha-catenin/vinculin-like"/>
    <property type="match status" value="4"/>
</dbReference>
<comment type="caution">
    <text evidence="8">The sequence shown here is derived from an EMBL/GenBank/DDBJ whole genome shotgun (WGS) entry which is preliminary data.</text>
</comment>
<reference evidence="8 9" key="1">
    <citation type="submission" date="2022-12" db="EMBL/GenBank/DDBJ databases">
        <title>Chromosome-level genome of Tegillarca granosa.</title>
        <authorList>
            <person name="Kim J."/>
        </authorList>
    </citation>
    <scope>NUCLEOTIDE SEQUENCE [LARGE SCALE GENOMIC DNA]</scope>
    <source>
        <strain evidence="8">Teg-2019</strain>
        <tissue evidence="8">Adductor muscle</tissue>
    </source>
</reference>
<keyword evidence="4" id="KW-0963">Cytoplasm</keyword>
<keyword evidence="9" id="KW-1185">Reference proteome</keyword>
<sequence length="880" mass="98200">MDTSPEMMGSLQIKWDPKNLEIRTKSVEKTLEPLVTQVTTLVNQKSPSNKKKGRSKRAHVLAAAVQKATDNFIDRGEEIANENPDIKPDMLAAVDEVRKTGVTMREASQDFAADPFSGMKRGAMVRAARALLSAVTRLLILADMVDVHLLMKSLRLVEGDLDRVRNAASQQELMSSFKDLGESLVDLAQKAAQRQNDLKDPRRRDDIAAARAVLKKNSMMLLTTSKAYVRHPELAPAKANRDYAYQQLVGAVNTISGVAQASGSSDAHPYEGAGELAAALDELMQKIIMDPLSYNEVRTRPSLEERLESIISGAALMADSSCTRDDRRERIVQECNAVRQALQDLLTEYMNNVSNIYLQGLLINLPSQLLLHVPTDSILARKALSFSVNYYNFESLRKAVVDHVSDSFLETNVPLLVLIEAAKAGDEKGVEEYAQVFMEHANKLVEVANLACSMSSNEEGVKLVRMSAAEIENLCPQVVNAARILAARPRSKVAQENMDVFKDAWEREVRILTDAVDDITTIDDFLAVSENHILEDVNKCVVALQMGDADTLDRTAGAIRGRSARVCNVVTSEMDNYEPGPYTERVMEAVVMLRDQVMPNFAEKVEIAVDALSVNPQREVDENEFIDASRLVYDGVRDIRQAVLMNRSPEEIETDTEMEYEDEYDTRSKSSYMTEQDDYGKSDRAMMRNLPEEAKEKIQKEVAEFRMEKAKLDQEMSKWDDSGNDIIVMAKQMCMIMMEMTDFTRYSCPDSASKKDLLAYLQRIALYCHQLNITSKVKADVQSVSGELIVSGLDSATSLIQAAKNLMNAVVLTVKACYVASTKLSVITWKMKAPAKKPLVKREDPNEMRSKVRKSAGKKKVEPVKALSEFMEIQTDSSFC</sequence>
<dbReference type="Gene3D" id="1.20.120.230">
    <property type="entry name" value="Alpha-catenin/vinculin-like"/>
    <property type="match status" value="6"/>
</dbReference>
<evidence type="ECO:0000256" key="6">
    <source>
        <dbReference type="ARBA" id="ARBA00022949"/>
    </source>
</evidence>
<evidence type="ECO:0000313" key="9">
    <source>
        <dbReference type="Proteomes" id="UP001217089"/>
    </source>
</evidence>
<keyword evidence="5" id="KW-0130">Cell adhesion</keyword>
<keyword evidence="6" id="KW-0965">Cell junction</keyword>
<dbReference type="InterPro" id="IPR001033">
    <property type="entry name" value="Alpha_catenin"/>
</dbReference>
<name>A0ABQ9FI67_TEGGR</name>
<evidence type="ECO:0000256" key="2">
    <source>
        <dbReference type="ARBA" id="ARBA00004496"/>
    </source>
</evidence>
<feature type="region of interest" description="Disordered" evidence="7">
    <location>
        <begin position="839"/>
        <end position="860"/>
    </location>
</feature>
<dbReference type="InterPro" id="IPR036723">
    <property type="entry name" value="Alpha-catenin/vinculin-like_sf"/>
</dbReference>
<evidence type="ECO:0000256" key="3">
    <source>
        <dbReference type="ARBA" id="ARBA00008376"/>
    </source>
</evidence>
<comment type="subcellular location">
    <subcellularLocation>
        <location evidence="1">Cell junction</location>
    </subcellularLocation>
    <subcellularLocation>
        <location evidence="2">Cytoplasm</location>
    </subcellularLocation>
</comment>
<dbReference type="PANTHER" id="PTHR18914">
    <property type="entry name" value="ALPHA CATENIN"/>
    <property type="match status" value="1"/>
</dbReference>
<protein>
    <recommendedName>
        <fullName evidence="10">Catenin alpha</fullName>
    </recommendedName>
</protein>
<gene>
    <name evidence="8" type="ORF">KUTeg_004889</name>
</gene>
<feature type="compositionally biased region" description="Acidic residues" evidence="7">
    <location>
        <begin position="654"/>
        <end position="664"/>
    </location>
</feature>
<evidence type="ECO:0000256" key="7">
    <source>
        <dbReference type="SAM" id="MobiDB-lite"/>
    </source>
</evidence>
<evidence type="ECO:0008006" key="10">
    <source>
        <dbReference type="Google" id="ProtNLM"/>
    </source>
</evidence>
<accession>A0ABQ9FI67</accession>
<feature type="compositionally biased region" description="Basic and acidic residues" evidence="7">
    <location>
        <begin position="840"/>
        <end position="850"/>
    </location>
</feature>
<proteinExistence type="inferred from homology"/>
<comment type="similarity">
    <text evidence="3">Belongs to the vinculin/alpha-catenin family.</text>
</comment>